<dbReference type="InterPro" id="IPR036097">
    <property type="entry name" value="HisK_dim/P_sf"/>
</dbReference>
<dbReference type="Proteomes" id="UP000326979">
    <property type="component" value="Unassembled WGS sequence"/>
</dbReference>
<dbReference type="Gene3D" id="3.30.565.10">
    <property type="entry name" value="Histidine kinase-like ATPase, C-terminal domain"/>
    <property type="match status" value="1"/>
</dbReference>
<dbReference type="PANTHER" id="PTHR43047:SF72">
    <property type="entry name" value="OSMOSENSING HISTIDINE PROTEIN KINASE SLN1"/>
    <property type="match status" value="1"/>
</dbReference>
<comment type="subcellular location">
    <subcellularLocation>
        <location evidence="2">Cell membrane</location>
    </subcellularLocation>
</comment>
<accession>A0A5N8VYD4</accession>
<evidence type="ECO:0000256" key="2">
    <source>
        <dbReference type="ARBA" id="ARBA00004236"/>
    </source>
</evidence>
<dbReference type="GO" id="GO:0005886">
    <property type="term" value="C:plasma membrane"/>
    <property type="evidence" value="ECO:0007669"/>
    <property type="project" value="UniProtKB-SubCell"/>
</dbReference>
<dbReference type="EC" id="2.7.13.3" evidence="3"/>
<evidence type="ECO:0000313" key="8">
    <source>
        <dbReference type="Proteomes" id="UP000326979"/>
    </source>
</evidence>
<dbReference type="InterPro" id="IPR003661">
    <property type="entry name" value="HisK_dim/P_dom"/>
</dbReference>
<dbReference type="Pfam" id="PF02518">
    <property type="entry name" value="HATPase_c"/>
    <property type="match status" value="1"/>
</dbReference>
<dbReference type="InterPro" id="IPR036890">
    <property type="entry name" value="HATPase_C_sf"/>
</dbReference>
<dbReference type="PROSITE" id="PS50109">
    <property type="entry name" value="HIS_KIN"/>
    <property type="match status" value="1"/>
</dbReference>
<keyword evidence="5 7" id="KW-0418">Kinase</keyword>
<dbReference type="Pfam" id="PF00512">
    <property type="entry name" value="HisKA"/>
    <property type="match status" value="1"/>
</dbReference>
<evidence type="ECO:0000256" key="4">
    <source>
        <dbReference type="ARBA" id="ARBA00022679"/>
    </source>
</evidence>
<comment type="caution">
    <text evidence="7">The sequence shown here is derived from an EMBL/GenBank/DDBJ whole genome shotgun (WGS) entry which is preliminary data.</text>
</comment>
<keyword evidence="8" id="KW-1185">Reference proteome</keyword>
<name>A0A5N8VYD4_9ACTN</name>
<dbReference type="AlphaFoldDB" id="A0A5N8VYD4"/>
<dbReference type="SUPFAM" id="SSF55874">
    <property type="entry name" value="ATPase domain of HSP90 chaperone/DNA topoisomerase II/histidine kinase"/>
    <property type="match status" value="1"/>
</dbReference>
<dbReference type="CDD" id="cd00082">
    <property type="entry name" value="HisKA"/>
    <property type="match status" value="1"/>
</dbReference>
<dbReference type="InterPro" id="IPR003594">
    <property type="entry name" value="HATPase_dom"/>
</dbReference>
<evidence type="ECO:0000256" key="5">
    <source>
        <dbReference type="ARBA" id="ARBA00022777"/>
    </source>
</evidence>
<dbReference type="EMBL" id="VJZE01000048">
    <property type="protein sequence ID" value="MPY40281.1"/>
    <property type="molecule type" value="Genomic_DNA"/>
</dbReference>
<dbReference type="OrthoDB" id="340764at2"/>
<dbReference type="InterPro" id="IPR005467">
    <property type="entry name" value="His_kinase_dom"/>
</dbReference>
<dbReference type="SUPFAM" id="SSF47384">
    <property type="entry name" value="Homodimeric domain of signal transducing histidine kinase"/>
    <property type="match status" value="1"/>
</dbReference>
<comment type="catalytic activity">
    <reaction evidence="1">
        <text>ATP + protein L-histidine = ADP + protein N-phospho-L-histidine.</text>
        <dbReference type="EC" id="2.7.13.3"/>
    </reaction>
</comment>
<dbReference type="GO" id="GO:0000155">
    <property type="term" value="F:phosphorelay sensor kinase activity"/>
    <property type="evidence" value="ECO:0007669"/>
    <property type="project" value="InterPro"/>
</dbReference>
<dbReference type="Gene3D" id="1.10.287.130">
    <property type="match status" value="1"/>
</dbReference>
<evidence type="ECO:0000256" key="1">
    <source>
        <dbReference type="ARBA" id="ARBA00000085"/>
    </source>
</evidence>
<proteinExistence type="predicted"/>
<evidence type="ECO:0000313" key="7">
    <source>
        <dbReference type="EMBL" id="MPY40281.1"/>
    </source>
</evidence>
<protein>
    <recommendedName>
        <fullName evidence="3">histidine kinase</fullName>
        <ecNumber evidence="3">2.7.13.3</ecNumber>
    </recommendedName>
</protein>
<evidence type="ECO:0000256" key="3">
    <source>
        <dbReference type="ARBA" id="ARBA00012438"/>
    </source>
</evidence>
<feature type="domain" description="Histidine kinase" evidence="6">
    <location>
        <begin position="80"/>
        <end position="277"/>
    </location>
</feature>
<evidence type="ECO:0000259" key="6">
    <source>
        <dbReference type="PROSITE" id="PS50109"/>
    </source>
</evidence>
<dbReference type="RefSeq" id="WP_152782566.1">
    <property type="nucleotide sequence ID" value="NZ_BAABEQ010000017.1"/>
</dbReference>
<organism evidence="7 8">
    <name type="scientific">Streptomyces phyllanthi</name>
    <dbReference type="NCBI Taxonomy" id="1803180"/>
    <lineage>
        <taxon>Bacteria</taxon>
        <taxon>Bacillati</taxon>
        <taxon>Actinomycetota</taxon>
        <taxon>Actinomycetes</taxon>
        <taxon>Kitasatosporales</taxon>
        <taxon>Streptomycetaceae</taxon>
        <taxon>Streptomyces</taxon>
    </lineage>
</organism>
<sequence length="281" mass="29694">MTQTTVDVRPLLHEMANEFSVLYGTAELFAVSPGLSAQQRHDADVMLDALRNLAALLASAGPEANPYRPTPEPTPELTPELAHELRTPLQAVIGFAEMLEAGEAWDDCLRGVVTAGRHMAGLLDDAVACRAGRGRTSAGAAVTQAVLLASPLARAARVRLVATRCTAADEVGGDPLRLRQAVLNLLTNAVHCSRPDSEVNIGVSRQADTVTIACHDRGPGLSAAETRELLNARRGDREHGLGLVITRELVGGMGGRLCVRSVPGRGSCFSIDLPALPEHRG</sequence>
<dbReference type="PANTHER" id="PTHR43047">
    <property type="entry name" value="TWO-COMPONENT HISTIDINE PROTEIN KINASE"/>
    <property type="match status" value="1"/>
</dbReference>
<reference evidence="7 8" key="1">
    <citation type="submission" date="2019-07" db="EMBL/GenBank/DDBJ databases">
        <title>New species of Amycolatopsis and Streptomyces.</title>
        <authorList>
            <person name="Duangmal K."/>
            <person name="Teo W.F.A."/>
            <person name="Lipun K."/>
        </authorList>
    </citation>
    <scope>NUCLEOTIDE SEQUENCE [LARGE SCALE GENOMIC DNA]</scope>
    <source>
        <strain evidence="7 8">TISTR 2346</strain>
    </source>
</reference>
<gene>
    <name evidence="7" type="ORF">FNH04_10255</name>
</gene>
<dbReference type="SMART" id="SM00387">
    <property type="entry name" value="HATPase_c"/>
    <property type="match status" value="1"/>
</dbReference>
<dbReference type="GO" id="GO:0009927">
    <property type="term" value="F:histidine phosphotransfer kinase activity"/>
    <property type="evidence" value="ECO:0007669"/>
    <property type="project" value="TreeGrafter"/>
</dbReference>
<keyword evidence="4" id="KW-0808">Transferase</keyword>